<accession>A0A0F9J651</accession>
<name>A0A0F9J651_9ZZZZ</name>
<dbReference type="EMBL" id="LAZR01018862">
    <property type="protein sequence ID" value="KKL94682.1"/>
    <property type="molecule type" value="Genomic_DNA"/>
</dbReference>
<gene>
    <name evidence="1" type="ORF">LCGC14_1862180</name>
</gene>
<evidence type="ECO:0000313" key="1">
    <source>
        <dbReference type="EMBL" id="KKL94682.1"/>
    </source>
</evidence>
<protein>
    <submittedName>
        <fullName evidence="1">Uncharacterized protein</fullName>
    </submittedName>
</protein>
<organism evidence="1">
    <name type="scientific">marine sediment metagenome</name>
    <dbReference type="NCBI Taxonomy" id="412755"/>
    <lineage>
        <taxon>unclassified sequences</taxon>
        <taxon>metagenomes</taxon>
        <taxon>ecological metagenomes</taxon>
    </lineage>
</organism>
<dbReference type="AlphaFoldDB" id="A0A0F9J651"/>
<proteinExistence type="predicted"/>
<reference evidence="1" key="1">
    <citation type="journal article" date="2015" name="Nature">
        <title>Complex archaea that bridge the gap between prokaryotes and eukaryotes.</title>
        <authorList>
            <person name="Spang A."/>
            <person name="Saw J.H."/>
            <person name="Jorgensen S.L."/>
            <person name="Zaremba-Niedzwiedzka K."/>
            <person name="Martijn J."/>
            <person name="Lind A.E."/>
            <person name="van Eijk R."/>
            <person name="Schleper C."/>
            <person name="Guy L."/>
            <person name="Ettema T.J."/>
        </authorList>
    </citation>
    <scope>NUCLEOTIDE SEQUENCE</scope>
</reference>
<sequence>MDCTVCKKPIKRNDDFVEITETHKLWKHWFFAWFAWDGSTLAKYHSGCYSKEK</sequence>
<comment type="caution">
    <text evidence="1">The sequence shown here is derived from an EMBL/GenBank/DDBJ whole genome shotgun (WGS) entry which is preliminary data.</text>
</comment>